<evidence type="ECO:0000313" key="2">
    <source>
        <dbReference type="WBParaSite" id="PS1159_v2.g10564.t1"/>
    </source>
</evidence>
<reference evidence="2" key="1">
    <citation type="submission" date="2022-11" db="UniProtKB">
        <authorList>
            <consortium name="WormBaseParasite"/>
        </authorList>
    </citation>
    <scope>IDENTIFICATION</scope>
</reference>
<sequence length="626" mass="71657">MYVPMAHFGRYLVCQVIGMPIPDVSVQSLIQDLNGDVEIVEFYNFRYNFDDLNWIMPGTIFVVKEPRLQYQIDDKSVSMRIDSPSDVIFVDCTDFEFLNKIGAKQMFVPMSTDAEEWREMANDDFKKGDYKSALNLYNRGIRYSPDLPVLYLNKSLACLRIGAFYEAYKSAKFALEKNDDREKALFRMGQAVYGMNEWQKAADHFAEVLKEFPENFAALELFKLANLRLSEQKDGTYDFKMMFSESKKKKAELDVSDYKGPIEIANIPGKGRGIIASKDITMGTLLVVSKAFASGYNQDFPGNLISINLIRKDSGTAARMLQVIRAILNLQNNPQKAKEVYDLYSGDDLNQNQEIPFGVIDAARIQQISAFNAFSSDNLSFDNKTELMNSGKVSNDNTHLFILPSYFNHSCLANAHRTFYDNVMVIHANMDIKKGDEICLAYISPMENFSIRKKTLNKWGFTCQCKLCELDSKDKYCEKRNKMVEEFGEYVRHNFPTSFSPSAILSLKNIITEGKKVLKKIRKSYDDRKEFKTKLIDMLILLSPQYFTLDSPKGIEYGEEVLTLMDNSLNCANSIPQAYVNLAVCYHANEKNEKVKEMVEKAFKASFCTDLDHFKMIFPETATFLL</sequence>
<organism evidence="1 2">
    <name type="scientific">Panagrolaimus sp. PS1159</name>
    <dbReference type="NCBI Taxonomy" id="55785"/>
    <lineage>
        <taxon>Eukaryota</taxon>
        <taxon>Metazoa</taxon>
        <taxon>Ecdysozoa</taxon>
        <taxon>Nematoda</taxon>
        <taxon>Chromadorea</taxon>
        <taxon>Rhabditida</taxon>
        <taxon>Tylenchina</taxon>
        <taxon>Panagrolaimomorpha</taxon>
        <taxon>Panagrolaimoidea</taxon>
        <taxon>Panagrolaimidae</taxon>
        <taxon>Panagrolaimus</taxon>
    </lineage>
</organism>
<dbReference type="Proteomes" id="UP000887580">
    <property type="component" value="Unplaced"/>
</dbReference>
<protein>
    <submittedName>
        <fullName evidence="2">SET domain-containing protein</fullName>
    </submittedName>
</protein>
<accession>A0AC35ETA6</accession>
<evidence type="ECO:0000313" key="1">
    <source>
        <dbReference type="Proteomes" id="UP000887580"/>
    </source>
</evidence>
<dbReference type="WBParaSite" id="PS1159_v2.g10564.t1">
    <property type="protein sequence ID" value="PS1159_v2.g10564.t1"/>
    <property type="gene ID" value="PS1159_v2.g10564"/>
</dbReference>
<proteinExistence type="predicted"/>
<name>A0AC35ETA6_9BILA</name>